<dbReference type="STRING" id="883081.HMPREF9698_00741"/>
<comment type="caution">
    <text evidence="7">The sequence shown here is derived from an EMBL/GenBank/DDBJ whole genome shotgun (WGS) entry which is preliminary data.</text>
</comment>
<feature type="domain" description="Transcription elongation factor GreA/GreB C-terminal" evidence="5">
    <location>
        <begin position="83"/>
        <end position="155"/>
    </location>
</feature>
<evidence type="ECO:0000259" key="6">
    <source>
        <dbReference type="Pfam" id="PF03449"/>
    </source>
</evidence>
<dbReference type="PIRSF" id="PIRSF006092">
    <property type="entry name" value="GreA_GreB"/>
    <property type="match status" value="1"/>
</dbReference>
<dbReference type="SUPFAM" id="SSF46557">
    <property type="entry name" value="GreA transcript cleavage protein, N-terminal domain"/>
    <property type="match status" value="1"/>
</dbReference>
<dbReference type="Proteomes" id="UP000009875">
    <property type="component" value="Unassembled WGS sequence"/>
</dbReference>
<dbReference type="GO" id="GO:0003677">
    <property type="term" value="F:DNA binding"/>
    <property type="evidence" value="ECO:0007669"/>
    <property type="project" value="InterPro"/>
</dbReference>
<reference evidence="7 8" key="1">
    <citation type="submission" date="2012-09" db="EMBL/GenBank/DDBJ databases">
        <title>The Genome Sequence of Alloiococcus otitis ATCC 51267.</title>
        <authorList>
            <consortium name="The Broad Institute Genome Sequencing Platform"/>
            <person name="Earl A."/>
            <person name="Ward D."/>
            <person name="Feldgarden M."/>
            <person name="Gevers D."/>
            <person name="Huys G."/>
            <person name="Walker B."/>
            <person name="Young S.K."/>
            <person name="Zeng Q."/>
            <person name="Gargeya S."/>
            <person name="Fitzgerald M."/>
            <person name="Haas B."/>
            <person name="Abouelleil A."/>
            <person name="Alvarado L."/>
            <person name="Arachchi H.M."/>
            <person name="Berlin A.M."/>
            <person name="Chapman S.B."/>
            <person name="Goldberg J."/>
            <person name="Griggs A."/>
            <person name="Gujja S."/>
            <person name="Hansen M."/>
            <person name="Howarth C."/>
            <person name="Imamovic A."/>
            <person name="Larimer J."/>
            <person name="McCowen C."/>
            <person name="Montmayeur A."/>
            <person name="Murphy C."/>
            <person name="Neiman D."/>
            <person name="Pearson M."/>
            <person name="Priest M."/>
            <person name="Roberts A."/>
            <person name="Saif S."/>
            <person name="Shea T."/>
            <person name="Sisk P."/>
            <person name="Sykes S."/>
            <person name="Wortman J."/>
            <person name="Nusbaum C."/>
            <person name="Birren B."/>
        </authorList>
    </citation>
    <scope>NUCLEOTIDE SEQUENCE [LARGE SCALE GENOMIC DNA]</scope>
    <source>
        <strain evidence="7 8">ATCC 51267</strain>
    </source>
</reference>
<feature type="domain" description="Transcription elongation factor GreA/GreB N-terminal" evidence="6">
    <location>
        <begin position="6"/>
        <end position="72"/>
    </location>
</feature>
<evidence type="ECO:0000313" key="8">
    <source>
        <dbReference type="Proteomes" id="UP000009875"/>
    </source>
</evidence>
<keyword evidence="2" id="KW-0805">Transcription regulation</keyword>
<dbReference type="SUPFAM" id="SSF54534">
    <property type="entry name" value="FKBP-like"/>
    <property type="match status" value="1"/>
</dbReference>
<name>K9EAS8_9LACT</name>
<dbReference type="eggNOG" id="COG0782">
    <property type="taxonomic scope" value="Bacteria"/>
</dbReference>
<feature type="region of interest" description="Disordered" evidence="4">
    <location>
        <begin position="1"/>
        <end position="39"/>
    </location>
</feature>
<protein>
    <recommendedName>
        <fullName evidence="9">Transcription elongation factor GreA</fullName>
    </recommendedName>
</protein>
<proteinExistence type="inferred from homology"/>
<dbReference type="PANTHER" id="PTHR30437">
    <property type="entry name" value="TRANSCRIPTION ELONGATION FACTOR GREA"/>
    <property type="match status" value="1"/>
</dbReference>
<dbReference type="Gene3D" id="3.10.50.30">
    <property type="entry name" value="Transcription elongation factor, GreA/GreB, C-terminal domain"/>
    <property type="match status" value="1"/>
</dbReference>
<dbReference type="InterPro" id="IPR018151">
    <property type="entry name" value="TF_GreA/GreB_CS"/>
</dbReference>
<dbReference type="PANTHER" id="PTHR30437:SF4">
    <property type="entry name" value="TRANSCRIPTION ELONGATION FACTOR GREA"/>
    <property type="match status" value="1"/>
</dbReference>
<evidence type="ECO:0000256" key="3">
    <source>
        <dbReference type="ARBA" id="ARBA00023163"/>
    </source>
</evidence>
<gene>
    <name evidence="7" type="ORF">HMPREF9698_00741</name>
</gene>
<dbReference type="HOGENOM" id="CLU_101379_2_1_9"/>
<evidence type="ECO:0008006" key="9">
    <source>
        <dbReference type="Google" id="ProtNLM"/>
    </source>
</evidence>
<dbReference type="InterPro" id="IPR036805">
    <property type="entry name" value="Tscrpt_elong_fac_GreA/B_N_sf"/>
</dbReference>
<dbReference type="GO" id="GO:0006354">
    <property type="term" value="P:DNA-templated transcription elongation"/>
    <property type="evidence" value="ECO:0007669"/>
    <property type="project" value="TreeGrafter"/>
</dbReference>
<dbReference type="InterPro" id="IPR023459">
    <property type="entry name" value="Tscrpt_elong_fac_GreA/B_fam"/>
</dbReference>
<dbReference type="AlphaFoldDB" id="K9EAS8"/>
<sequence>MDNKFPMTKKGLKRSQKRLEDLKNQSSKMLDRMKDARGNADIPINSDFTLAKDEYKYVEKQIKEMENMLDNVVLIEEGEGESPVVAVGKTVTFRELPDGDQETYTIGGKAEADPLAGIISYESPMAVSLLGKQVGDQVEVDLPQEKIKVEIVDVHLAED</sequence>
<dbReference type="InterPro" id="IPR022691">
    <property type="entry name" value="Tscrpt_elong_fac_GreA/B_N"/>
</dbReference>
<organism evidence="7 8">
    <name type="scientific">Alloiococcus otitis ATCC 51267</name>
    <dbReference type="NCBI Taxonomy" id="883081"/>
    <lineage>
        <taxon>Bacteria</taxon>
        <taxon>Bacillati</taxon>
        <taxon>Bacillota</taxon>
        <taxon>Bacilli</taxon>
        <taxon>Lactobacillales</taxon>
        <taxon>Carnobacteriaceae</taxon>
        <taxon>Alloiococcus</taxon>
    </lineage>
</organism>
<evidence type="ECO:0000256" key="4">
    <source>
        <dbReference type="SAM" id="MobiDB-lite"/>
    </source>
</evidence>
<dbReference type="PROSITE" id="PS00830">
    <property type="entry name" value="GREAB_2"/>
    <property type="match status" value="1"/>
</dbReference>
<dbReference type="RefSeq" id="WP_003777484.1">
    <property type="nucleotide sequence ID" value="NZ_JH992958.1"/>
</dbReference>
<dbReference type="Gene3D" id="1.10.287.180">
    <property type="entry name" value="Transcription elongation factor, GreA/GreB, N-terminal domain"/>
    <property type="match status" value="1"/>
</dbReference>
<evidence type="ECO:0000256" key="1">
    <source>
        <dbReference type="ARBA" id="ARBA00008213"/>
    </source>
</evidence>
<evidence type="ECO:0000259" key="5">
    <source>
        <dbReference type="Pfam" id="PF01272"/>
    </source>
</evidence>
<accession>K9EAS8</accession>
<evidence type="ECO:0000313" key="7">
    <source>
        <dbReference type="EMBL" id="EKU93793.1"/>
    </source>
</evidence>
<feature type="compositionally biased region" description="Basic and acidic residues" evidence="4">
    <location>
        <begin position="17"/>
        <end position="38"/>
    </location>
</feature>
<dbReference type="InterPro" id="IPR001437">
    <property type="entry name" value="Tscrpt_elong_fac_GreA/B_C"/>
</dbReference>
<dbReference type="FunFam" id="3.10.50.30:FF:000001">
    <property type="entry name" value="Transcription elongation factor GreA"/>
    <property type="match status" value="1"/>
</dbReference>
<keyword evidence="3" id="KW-0804">Transcription</keyword>
<dbReference type="EMBL" id="AGXA01000016">
    <property type="protein sequence ID" value="EKU93793.1"/>
    <property type="molecule type" value="Genomic_DNA"/>
</dbReference>
<evidence type="ECO:0000256" key="2">
    <source>
        <dbReference type="ARBA" id="ARBA00023015"/>
    </source>
</evidence>
<dbReference type="Pfam" id="PF03449">
    <property type="entry name" value="GreA_GreB_N"/>
    <property type="match status" value="1"/>
</dbReference>
<comment type="similarity">
    <text evidence="1">Belongs to the GreA/GreB family.</text>
</comment>
<dbReference type="Pfam" id="PF01272">
    <property type="entry name" value="GreA_GreB"/>
    <property type="match status" value="1"/>
</dbReference>
<dbReference type="GO" id="GO:0070063">
    <property type="term" value="F:RNA polymerase binding"/>
    <property type="evidence" value="ECO:0007669"/>
    <property type="project" value="InterPro"/>
</dbReference>
<dbReference type="GO" id="GO:0032784">
    <property type="term" value="P:regulation of DNA-templated transcription elongation"/>
    <property type="evidence" value="ECO:0007669"/>
    <property type="project" value="InterPro"/>
</dbReference>
<keyword evidence="8" id="KW-1185">Reference proteome</keyword>
<dbReference type="InterPro" id="IPR036953">
    <property type="entry name" value="GreA/GreB_C_sf"/>
</dbReference>